<proteinExistence type="predicted"/>
<organism evidence="1">
    <name type="scientific">marine sediment metagenome</name>
    <dbReference type="NCBI Taxonomy" id="412755"/>
    <lineage>
        <taxon>unclassified sequences</taxon>
        <taxon>metagenomes</taxon>
        <taxon>ecological metagenomes</taxon>
    </lineage>
</organism>
<dbReference type="EMBL" id="BARW01008723">
    <property type="protein sequence ID" value="GAI86899.1"/>
    <property type="molecule type" value="Genomic_DNA"/>
</dbReference>
<sequence length="103" mass="11167">SLIESNLKRKPAVLLLDIDEKSGILNTYDTIFIACAKPTEEVFNIAHAEELKQKLSISNEFVAALAGTSVKAVSLEAIIKLIQSKGLEPDVEEVGIGIVQEVF</sequence>
<reference evidence="1" key="1">
    <citation type="journal article" date="2014" name="Front. Microbiol.">
        <title>High frequency of phylogenetically diverse reductive dehalogenase-homologous genes in deep subseafloor sedimentary metagenomes.</title>
        <authorList>
            <person name="Kawai M."/>
            <person name="Futagami T."/>
            <person name="Toyoda A."/>
            <person name="Takaki Y."/>
            <person name="Nishi S."/>
            <person name="Hori S."/>
            <person name="Arai W."/>
            <person name="Tsubouchi T."/>
            <person name="Morono Y."/>
            <person name="Uchiyama I."/>
            <person name="Ito T."/>
            <person name="Fujiyama A."/>
            <person name="Inagaki F."/>
            <person name="Takami H."/>
        </authorList>
    </citation>
    <scope>NUCLEOTIDE SEQUENCE</scope>
    <source>
        <strain evidence="1">Expedition CK06-06</strain>
    </source>
</reference>
<feature type="non-terminal residue" evidence="1">
    <location>
        <position position="1"/>
    </location>
</feature>
<dbReference type="AlphaFoldDB" id="X1U3L7"/>
<evidence type="ECO:0000313" key="1">
    <source>
        <dbReference type="EMBL" id="GAI86899.1"/>
    </source>
</evidence>
<accession>X1U3L7</accession>
<protein>
    <submittedName>
        <fullName evidence="1">Uncharacterized protein</fullName>
    </submittedName>
</protein>
<gene>
    <name evidence="1" type="ORF">S12H4_17776</name>
</gene>
<comment type="caution">
    <text evidence="1">The sequence shown here is derived from an EMBL/GenBank/DDBJ whole genome shotgun (WGS) entry which is preliminary data.</text>
</comment>
<name>X1U3L7_9ZZZZ</name>